<dbReference type="Pfam" id="PF01464">
    <property type="entry name" value="SLT"/>
    <property type="match status" value="1"/>
</dbReference>
<dbReference type="InterPro" id="IPR008258">
    <property type="entry name" value="Transglycosylase_SLT_dom_1"/>
</dbReference>
<feature type="signal peptide" evidence="1">
    <location>
        <begin position="1"/>
        <end position="26"/>
    </location>
</feature>
<dbReference type="EMBL" id="JBBDHC010000005">
    <property type="protein sequence ID" value="MEJ1249047.1"/>
    <property type="molecule type" value="Genomic_DNA"/>
</dbReference>
<evidence type="ECO:0000313" key="4">
    <source>
        <dbReference type="Proteomes" id="UP001364472"/>
    </source>
</evidence>
<dbReference type="SUPFAM" id="SSF53955">
    <property type="entry name" value="Lysozyme-like"/>
    <property type="match status" value="1"/>
</dbReference>
<dbReference type="Gene3D" id="1.10.530.10">
    <property type="match status" value="1"/>
</dbReference>
<dbReference type="PROSITE" id="PS51257">
    <property type="entry name" value="PROKAR_LIPOPROTEIN"/>
    <property type="match status" value="1"/>
</dbReference>
<dbReference type="Proteomes" id="UP001364472">
    <property type="component" value="Unassembled WGS sequence"/>
</dbReference>
<dbReference type="CDD" id="cd00118">
    <property type="entry name" value="LysM"/>
    <property type="match status" value="1"/>
</dbReference>
<proteinExistence type="predicted"/>
<evidence type="ECO:0000259" key="2">
    <source>
        <dbReference type="PROSITE" id="PS51782"/>
    </source>
</evidence>
<dbReference type="InterPro" id="IPR036779">
    <property type="entry name" value="LysM_dom_sf"/>
</dbReference>
<name>A0AAW9R3U5_9GAMM</name>
<evidence type="ECO:0000313" key="3">
    <source>
        <dbReference type="EMBL" id="MEJ1249047.1"/>
    </source>
</evidence>
<dbReference type="InterPro" id="IPR018392">
    <property type="entry name" value="LysM"/>
</dbReference>
<dbReference type="SUPFAM" id="SSF54106">
    <property type="entry name" value="LysM domain"/>
    <property type="match status" value="1"/>
</dbReference>
<evidence type="ECO:0000256" key="1">
    <source>
        <dbReference type="SAM" id="SignalP"/>
    </source>
</evidence>
<dbReference type="InterPro" id="IPR023346">
    <property type="entry name" value="Lysozyme-like_dom_sf"/>
</dbReference>
<dbReference type="PROSITE" id="PS51782">
    <property type="entry name" value="LYSM"/>
    <property type="match status" value="1"/>
</dbReference>
<gene>
    <name evidence="3" type="ORF">WB794_05090</name>
</gene>
<sequence>MSLRCRACAIVALLLLAACQGMPQRASPEEGAADPVAAPVPVIAPAPASEPKPVPERFLPVEPSLPTTGAEVLAQLRERLIEAPCGDSPQVRLWQRRYAGSPQRFAGQIEAILPWLALTLAELDRYRLPGEFALLPIAESWYRADARGAGDHVGLWQIGRSTAAYLELPITRHYDGRMDALASTDAALDYLARLHNRFGEWQIAAAAYNAGPQRVARLLERDPEPQESSGTGTPSGLPAGTVDYLARTRALACLLGAPERHGLELPDDTGFDPLVSVTLPPGQSTLALIAADRGIAPQRLASLNPAFRGGFIAPDAPRTLLVPQSLSDRFDGFELPHAPTPALPPEPLAGEYTVRRGDTLGAIAQRHGVRLQTLFQLNGLNARSILRPGQRLRLAP</sequence>
<dbReference type="AlphaFoldDB" id="A0AAW9R3U5"/>
<organism evidence="3 4">
    <name type="scientific">Denitratimonas tolerans</name>
    <dbReference type="NCBI Taxonomy" id="1338420"/>
    <lineage>
        <taxon>Bacteria</taxon>
        <taxon>Pseudomonadati</taxon>
        <taxon>Pseudomonadota</taxon>
        <taxon>Gammaproteobacteria</taxon>
        <taxon>Lysobacterales</taxon>
        <taxon>Lysobacteraceae</taxon>
        <taxon>Denitratimonas</taxon>
    </lineage>
</organism>
<keyword evidence="1" id="KW-0732">Signal</keyword>
<dbReference type="Gene3D" id="3.10.350.10">
    <property type="entry name" value="LysM domain"/>
    <property type="match status" value="1"/>
</dbReference>
<feature type="domain" description="LysM" evidence="2">
    <location>
        <begin position="350"/>
        <end position="394"/>
    </location>
</feature>
<dbReference type="Pfam" id="PF01476">
    <property type="entry name" value="LysM"/>
    <property type="match status" value="1"/>
</dbReference>
<reference evidence="3 4" key="1">
    <citation type="journal article" date="2016" name="Antonie Van Leeuwenhoek">
        <title>Denitratimonas tolerans gen. nov., sp. nov., a denitrifying bacterium isolated from a bioreactor for tannery wastewater treatment.</title>
        <authorList>
            <person name="Han S.I."/>
            <person name="Kim J.O."/>
            <person name="Lee Y.R."/>
            <person name="Ekpeghere K.I."/>
            <person name="Koh S.C."/>
            <person name="Whang K.S."/>
        </authorList>
    </citation>
    <scope>NUCLEOTIDE SEQUENCE [LARGE SCALE GENOMIC DNA]</scope>
    <source>
        <strain evidence="3 4">KACC 17565</strain>
    </source>
</reference>
<keyword evidence="4" id="KW-1185">Reference proteome</keyword>
<protein>
    <submittedName>
        <fullName evidence="3">Transglycosylase SLT domain-containing protein</fullName>
    </submittedName>
</protein>
<feature type="chain" id="PRO_5043522006" evidence="1">
    <location>
        <begin position="27"/>
        <end position="396"/>
    </location>
</feature>
<dbReference type="RefSeq" id="WP_337334764.1">
    <property type="nucleotide sequence ID" value="NZ_JBBDHC010000005.1"/>
</dbReference>
<accession>A0AAW9R3U5</accession>
<comment type="caution">
    <text evidence="3">The sequence shown here is derived from an EMBL/GenBank/DDBJ whole genome shotgun (WGS) entry which is preliminary data.</text>
</comment>
<dbReference type="CDD" id="cd16894">
    <property type="entry name" value="MltD-like"/>
    <property type="match status" value="1"/>
</dbReference>
<dbReference type="SMART" id="SM00257">
    <property type="entry name" value="LysM"/>
    <property type="match status" value="1"/>
</dbReference>